<reference evidence="1 2" key="1">
    <citation type="journal article" date="2019" name="bioRxiv">
        <title>Bacteria contribute to plant secondary compound degradation in a generalist herbivore system.</title>
        <authorList>
            <person name="Francoeur C.B."/>
            <person name="Khadempour L."/>
            <person name="Moreira-Soto R.D."/>
            <person name="Gotting K."/>
            <person name="Book A.J."/>
            <person name="Pinto-Tomas A.A."/>
            <person name="Keefover-Ring K."/>
            <person name="Currie C.R."/>
        </authorList>
    </citation>
    <scope>NUCLEOTIDE SEQUENCE [LARGE SCALE GENOMIC DNA]</scope>
    <source>
        <strain evidence="1">Acro-835</strain>
    </source>
</reference>
<accession>A0ABX0RIY0</accession>
<evidence type="ECO:0000313" key="2">
    <source>
        <dbReference type="Proteomes" id="UP001515683"/>
    </source>
</evidence>
<comment type="caution">
    <text evidence="1">The sequence shown here is derived from an EMBL/GenBank/DDBJ whole genome shotgun (WGS) entry which is preliminary data.</text>
</comment>
<evidence type="ECO:0000313" key="1">
    <source>
        <dbReference type="EMBL" id="NIF23354.1"/>
    </source>
</evidence>
<dbReference type="RefSeq" id="WP_167016575.1">
    <property type="nucleotide sequence ID" value="NZ_VWXF01000008.1"/>
</dbReference>
<dbReference type="EMBL" id="VWXF01000008">
    <property type="protein sequence ID" value="NIF23354.1"/>
    <property type="molecule type" value="Genomic_DNA"/>
</dbReference>
<proteinExistence type="predicted"/>
<name>A0ABX0RIY0_9GAMM</name>
<dbReference type="Proteomes" id="UP001515683">
    <property type="component" value="Unassembled WGS sequence"/>
</dbReference>
<sequence length="60" mass="6392">MADWQGAIGVRAFQVGTVRSVFVRFSLGWCGWCSCVSGWHGAAGVRAFQSQMVGSAVKTP</sequence>
<protein>
    <submittedName>
        <fullName evidence="1">Uncharacterized protein</fullName>
    </submittedName>
</protein>
<gene>
    <name evidence="1" type="ORF">F3J40_17380</name>
</gene>
<organism evidence="1 2">
    <name type="scientific">Candidatus Pantoea multigeneris</name>
    <dbReference type="NCBI Taxonomy" id="2608357"/>
    <lineage>
        <taxon>Bacteria</taxon>
        <taxon>Pseudomonadati</taxon>
        <taxon>Pseudomonadota</taxon>
        <taxon>Gammaproteobacteria</taxon>
        <taxon>Enterobacterales</taxon>
        <taxon>Erwiniaceae</taxon>
        <taxon>Pantoea</taxon>
    </lineage>
</organism>
<keyword evidence="2" id="KW-1185">Reference proteome</keyword>